<reference evidence="1 2" key="1">
    <citation type="submission" date="2021-06" db="EMBL/GenBank/DDBJ databases">
        <authorList>
            <person name="Kallberg Y."/>
            <person name="Tangrot J."/>
            <person name="Rosling A."/>
        </authorList>
    </citation>
    <scope>NUCLEOTIDE SEQUENCE [LARGE SCALE GENOMIC DNA]</scope>
    <source>
        <strain evidence="1 2">120-4 pot B 10/14</strain>
    </source>
</reference>
<evidence type="ECO:0000313" key="1">
    <source>
        <dbReference type="EMBL" id="CAG8720002.1"/>
    </source>
</evidence>
<dbReference type="EMBL" id="CAJVQB010008532">
    <property type="protein sequence ID" value="CAG8720002.1"/>
    <property type="molecule type" value="Genomic_DNA"/>
</dbReference>
<gene>
    <name evidence="1" type="ORF">GMARGA_LOCUS13436</name>
</gene>
<keyword evidence="2" id="KW-1185">Reference proteome</keyword>
<proteinExistence type="predicted"/>
<feature type="non-terminal residue" evidence="1">
    <location>
        <position position="1"/>
    </location>
</feature>
<dbReference type="Proteomes" id="UP000789901">
    <property type="component" value="Unassembled WGS sequence"/>
</dbReference>
<name>A0ABN7V208_GIGMA</name>
<comment type="caution">
    <text evidence="1">The sequence shown here is derived from an EMBL/GenBank/DDBJ whole genome shotgun (WGS) entry which is preliminary data.</text>
</comment>
<sequence length="95" mass="11155">DNKETLIRKSKESITPFANMMYNCKRNDIFIEELKILYKEINLLSKYDIEKIEIINSMYKSFSLNTGKIYSVLISIQLESECKGHLSRTSKELIL</sequence>
<organism evidence="1 2">
    <name type="scientific">Gigaspora margarita</name>
    <dbReference type="NCBI Taxonomy" id="4874"/>
    <lineage>
        <taxon>Eukaryota</taxon>
        <taxon>Fungi</taxon>
        <taxon>Fungi incertae sedis</taxon>
        <taxon>Mucoromycota</taxon>
        <taxon>Glomeromycotina</taxon>
        <taxon>Glomeromycetes</taxon>
        <taxon>Diversisporales</taxon>
        <taxon>Gigasporaceae</taxon>
        <taxon>Gigaspora</taxon>
    </lineage>
</organism>
<accession>A0ABN7V208</accession>
<evidence type="ECO:0000313" key="2">
    <source>
        <dbReference type="Proteomes" id="UP000789901"/>
    </source>
</evidence>
<protein>
    <submittedName>
        <fullName evidence="1">8519_t:CDS:1</fullName>
    </submittedName>
</protein>